<dbReference type="SUPFAM" id="SSF50104">
    <property type="entry name" value="Translation proteins SH3-like domain"/>
    <property type="match status" value="1"/>
</dbReference>
<evidence type="ECO:0000313" key="5">
    <source>
        <dbReference type="Proteomes" id="UP000887566"/>
    </source>
</evidence>
<evidence type="ECO:0000256" key="4">
    <source>
        <dbReference type="ARBA" id="ARBA00046388"/>
    </source>
</evidence>
<dbReference type="PANTHER" id="PTHR10715:SF0">
    <property type="entry name" value="LARGE RIBOSOMAL SUBUNIT PROTEIN EL6"/>
    <property type="match status" value="1"/>
</dbReference>
<dbReference type="InterPro" id="IPR014722">
    <property type="entry name" value="Rib_uL2_dom2"/>
</dbReference>
<sequence length="142" mass="15747">IVKKTEEVKPKFVTKKVGGDKNGKERKVLSNKGAKLLGEFRKSKSTAFRNGKTKKAMRVRPSITPGTVLIILAGRHKGKRVVFLKQLEKSGLLLVTGPMKLNSCPLRRIAQAYVMATKTRLDIASVSLPTHLDDAYFRRTSA</sequence>
<dbReference type="GO" id="GO:0022625">
    <property type="term" value="C:cytosolic large ribosomal subunit"/>
    <property type="evidence" value="ECO:0007669"/>
    <property type="project" value="TreeGrafter"/>
</dbReference>
<dbReference type="FunFam" id="2.30.30.30:FF:000014">
    <property type="entry name" value="60S ribosomal protein L6"/>
    <property type="match status" value="1"/>
</dbReference>
<dbReference type="AlphaFoldDB" id="A0A914V342"/>
<keyword evidence="3" id="KW-0687">Ribonucleoprotein</keyword>
<proteinExistence type="inferred from homology"/>
<keyword evidence="5" id="KW-1185">Reference proteome</keyword>
<dbReference type="InterPro" id="IPR008991">
    <property type="entry name" value="Translation_prot_SH3-like_sf"/>
</dbReference>
<dbReference type="InterPro" id="IPR000915">
    <property type="entry name" value="60S_ribosomal_eL6"/>
</dbReference>
<dbReference type="Pfam" id="PF01159">
    <property type="entry name" value="Ribosomal_L6e"/>
    <property type="match status" value="1"/>
</dbReference>
<dbReference type="WBParaSite" id="PSAMB.scaffold14202size1964.g35930.t1">
    <property type="protein sequence ID" value="PSAMB.scaffold14202size1964.g35930.t1"/>
    <property type="gene ID" value="PSAMB.scaffold14202size1964.g35930"/>
</dbReference>
<dbReference type="GO" id="GO:0003723">
    <property type="term" value="F:RNA binding"/>
    <property type="evidence" value="ECO:0007669"/>
    <property type="project" value="TreeGrafter"/>
</dbReference>
<keyword evidence="2" id="KW-0689">Ribosomal protein</keyword>
<evidence type="ECO:0000256" key="2">
    <source>
        <dbReference type="ARBA" id="ARBA00022980"/>
    </source>
</evidence>
<dbReference type="Gene3D" id="2.30.30.30">
    <property type="match status" value="1"/>
</dbReference>
<dbReference type="GO" id="GO:0003735">
    <property type="term" value="F:structural constituent of ribosome"/>
    <property type="evidence" value="ECO:0007669"/>
    <property type="project" value="InterPro"/>
</dbReference>
<evidence type="ECO:0000313" key="6">
    <source>
        <dbReference type="WBParaSite" id="PSAMB.scaffold14202size1964.g35930.t1"/>
    </source>
</evidence>
<reference evidence="6" key="1">
    <citation type="submission" date="2022-11" db="UniProtKB">
        <authorList>
            <consortium name="WormBaseParasite"/>
        </authorList>
    </citation>
    <scope>IDENTIFICATION</scope>
</reference>
<dbReference type="GO" id="GO:0000027">
    <property type="term" value="P:ribosomal large subunit assembly"/>
    <property type="evidence" value="ECO:0007669"/>
    <property type="project" value="TreeGrafter"/>
</dbReference>
<evidence type="ECO:0000256" key="3">
    <source>
        <dbReference type="ARBA" id="ARBA00023274"/>
    </source>
</evidence>
<accession>A0A914V342</accession>
<dbReference type="PANTHER" id="PTHR10715">
    <property type="entry name" value="60S RIBOSOMAL PROTEIN L6"/>
    <property type="match status" value="1"/>
</dbReference>
<comment type="subunit">
    <text evidence="4">Component of the large ribosomal subunit. May bind IPO9 with low affinity.</text>
</comment>
<protein>
    <submittedName>
        <fullName evidence="6">Large ribosomal subunit protein eL6</fullName>
    </submittedName>
</protein>
<organism evidence="5 6">
    <name type="scientific">Plectus sambesii</name>
    <dbReference type="NCBI Taxonomy" id="2011161"/>
    <lineage>
        <taxon>Eukaryota</taxon>
        <taxon>Metazoa</taxon>
        <taxon>Ecdysozoa</taxon>
        <taxon>Nematoda</taxon>
        <taxon>Chromadorea</taxon>
        <taxon>Plectida</taxon>
        <taxon>Plectina</taxon>
        <taxon>Plectoidea</taxon>
        <taxon>Plectidae</taxon>
        <taxon>Plectus</taxon>
    </lineage>
</organism>
<evidence type="ECO:0000256" key="1">
    <source>
        <dbReference type="ARBA" id="ARBA00010592"/>
    </source>
</evidence>
<dbReference type="GO" id="GO:0002181">
    <property type="term" value="P:cytoplasmic translation"/>
    <property type="evidence" value="ECO:0007669"/>
    <property type="project" value="TreeGrafter"/>
</dbReference>
<dbReference type="Proteomes" id="UP000887566">
    <property type="component" value="Unplaced"/>
</dbReference>
<name>A0A914V342_9BILA</name>
<comment type="similarity">
    <text evidence="1">Belongs to the eukaryotic ribosomal protein eL6 family.</text>
</comment>